<name>A0ABD4W9X9_BIFPS</name>
<feature type="non-terminal residue" evidence="1">
    <location>
        <position position="1"/>
    </location>
</feature>
<dbReference type="RefSeq" id="WP_271735626.1">
    <property type="nucleotide sequence ID" value="NZ_JAQKRA010000012.1"/>
</dbReference>
<evidence type="ECO:0000313" key="1">
    <source>
        <dbReference type="EMBL" id="MDB6492445.1"/>
    </source>
</evidence>
<gene>
    <name evidence="1" type="ORF">PMN70_09670</name>
</gene>
<dbReference type="Proteomes" id="UP001212008">
    <property type="component" value="Unassembled WGS sequence"/>
</dbReference>
<reference evidence="1 2" key="1">
    <citation type="submission" date="2023-01" db="EMBL/GenBank/DDBJ databases">
        <title>Human gut microbiome strain richness.</title>
        <authorList>
            <person name="Chen-Liaw A."/>
        </authorList>
    </citation>
    <scope>NUCLEOTIDE SEQUENCE [LARGE SCALE GENOMIC DNA]</scope>
    <source>
        <strain evidence="1 2">RTP21311st1_C8_RTP21311_201001</strain>
    </source>
</reference>
<comment type="caution">
    <text evidence="1">The sequence shown here is derived from an EMBL/GenBank/DDBJ whole genome shotgun (WGS) entry which is preliminary data.</text>
</comment>
<dbReference type="EMBL" id="JAQKRA010000012">
    <property type="protein sequence ID" value="MDB6492445.1"/>
    <property type="molecule type" value="Genomic_DNA"/>
</dbReference>
<protein>
    <submittedName>
        <fullName evidence="1">Uncharacterized protein</fullName>
    </submittedName>
</protein>
<accession>A0ABD4W9X9</accession>
<proteinExistence type="predicted"/>
<evidence type="ECO:0000313" key="2">
    <source>
        <dbReference type="Proteomes" id="UP001212008"/>
    </source>
</evidence>
<sequence>SVTLYDGEGFTVIKTGTLIFVKFSGTIGAGSWDAKQCKYVLPREYWPPVEVNGMCCVSNGQTARTLIVQANGVIRIANFGSTGSSQQCAGTVTYPIR</sequence>
<dbReference type="AlphaFoldDB" id="A0ABD4W9X9"/>
<organism evidence="1 2">
    <name type="scientific">Bifidobacterium pseudocatenulatum</name>
    <dbReference type="NCBI Taxonomy" id="28026"/>
    <lineage>
        <taxon>Bacteria</taxon>
        <taxon>Bacillati</taxon>
        <taxon>Actinomycetota</taxon>
        <taxon>Actinomycetes</taxon>
        <taxon>Bifidobacteriales</taxon>
        <taxon>Bifidobacteriaceae</taxon>
        <taxon>Bifidobacterium</taxon>
    </lineage>
</organism>